<evidence type="ECO:0000313" key="3">
    <source>
        <dbReference type="EMBL" id="XCN72126.1"/>
    </source>
</evidence>
<feature type="transmembrane region" description="Helical" evidence="2">
    <location>
        <begin position="6"/>
        <end position="25"/>
    </location>
</feature>
<keyword evidence="1" id="KW-0175">Coiled coil</keyword>
<protein>
    <submittedName>
        <fullName evidence="3">Uncharacterized protein</fullName>
    </submittedName>
</protein>
<proteinExistence type="predicted"/>
<dbReference type="AlphaFoldDB" id="A0AAU8LTD0"/>
<feature type="transmembrane region" description="Helical" evidence="2">
    <location>
        <begin position="37"/>
        <end position="58"/>
    </location>
</feature>
<keyword evidence="2" id="KW-0472">Membrane</keyword>
<organism evidence="3">
    <name type="scientific">Candidatus Electrothrix aestuarii</name>
    <dbReference type="NCBI Taxonomy" id="3062594"/>
    <lineage>
        <taxon>Bacteria</taxon>
        <taxon>Pseudomonadati</taxon>
        <taxon>Thermodesulfobacteriota</taxon>
        <taxon>Desulfobulbia</taxon>
        <taxon>Desulfobulbales</taxon>
        <taxon>Desulfobulbaceae</taxon>
        <taxon>Candidatus Electrothrix</taxon>
    </lineage>
</organism>
<reference evidence="3" key="2">
    <citation type="submission" date="2024-06" db="EMBL/GenBank/DDBJ databases">
        <authorList>
            <person name="Plum-Jensen L.E."/>
            <person name="Schramm A."/>
            <person name="Marshall I.P.G."/>
        </authorList>
    </citation>
    <scope>NUCLEOTIDE SEQUENCE</scope>
    <source>
        <strain evidence="3">Rat1</strain>
    </source>
</reference>
<keyword evidence="2" id="KW-1133">Transmembrane helix</keyword>
<accession>A0AAU8LTD0</accession>
<reference evidence="3" key="1">
    <citation type="journal article" date="2024" name="Syst. Appl. Microbiol.">
        <title>First single-strain enrichments of Electrothrix cable bacteria, description of E. aestuarii sp. nov. and E. rattekaaiensis sp. nov., and proposal of a cable bacteria taxonomy following the rules of the SeqCode.</title>
        <authorList>
            <person name="Plum-Jensen L.E."/>
            <person name="Schramm A."/>
            <person name="Marshall I.P.G."/>
        </authorList>
    </citation>
    <scope>NUCLEOTIDE SEQUENCE</scope>
    <source>
        <strain evidence="3">Rat1</strain>
    </source>
</reference>
<feature type="coiled-coil region" evidence="1">
    <location>
        <begin position="83"/>
        <end position="256"/>
    </location>
</feature>
<evidence type="ECO:0000256" key="2">
    <source>
        <dbReference type="SAM" id="Phobius"/>
    </source>
</evidence>
<gene>
    <name evidence="3" type="ORF">Q3M24_17700</name>
</gene>
<evidence type="ECO:0000256" key="1">
    <source>
        <dbReference type="SAM" id="Coils"/>
    </source>
</evidence>
<keyword evidence="2" id="KW-0812">Transmembrane</keyword>
<sequence>MIYILFFCIAIVAITITKFAVPFILSRARIPHHLVTIVNFFLNIAVLLLTFFVLLFSLQAIGIINTTDEIAGEQSETTIHQLEDEKASRISKEENQLAKEKERERIEQERLQELEAENERQRIELEKQRLAEEKERLRKLEEEKERERIEEEQKRLQEELEAEKERHRIELEKQRLAEEKERLRKLEEENERKRVEQEQKRLRELEAEKIRQRMEQKRLRELIAKKERERIEQERLRKLEAEKVRQRIEQRRLRELVAKKKSPCEIIQDSLDKSLLSYALKKPGNEMTILRNKQGVNCYIIPNGTRGGCIEYQIQKEGSSELCFYKECTRR</sequence>
<name>A0AAU8LTD0_9BACT</name>
<dbReference type="EMBL" id="CP159373">
    <property type="protein sequence ID" value="XCN72126.1"/>
    <property type="molecule type" value="Genomic_DNA"/>
</dbReference>
<dbReference type="KEGG" id="eaj:Q3M24_17700"/>